<reference evidence="1 2" key="1">
    <citation type="submission" date="2021-01" db="EMBL/GenBank/DDBJ databases">
        <title>Whole genome shotgun sequence of Actinoplanes humidus NBRC 14915.</title>
        <authorList>
            <person name="Komaki H."/>
            <person name="Tamura T."/>
        </authorList>
    </citation>
    <scope>NUCLEOTIDE SEQUENCE [LARGE SCALE GENOMIC DNA]</scope>
    <source>
        <strain evidence="1 2">NBRC 14915</strain>
    </source>
</reference>
<comment type="caution">
    <text evidence="1">The sequence shown here is derived from an EMBL/GenBank/DDBJ whole genome shotgun (WGS) entry which is preliminary data.</text>
</comment>
<proteinExistence type="predicted"/>
<sequence length="240" mass="25232">MEPKNLPDRLTDLVARAVNGGAIAPGVVAACQIGAIGLDVPPEVGLAVGTVIGAAIGSASEEMVDVMVRMHLTKIERVATFNEEFEAAGLYLDEVISEAVENPDRLDVLAGMIATAASSRNADKIKLLARAYIANAYSDDNLDNLAILRGALQEIEGPHLRLMSVIVANPNLEESALLAANPLIASSFHVLVGRLQSIGFARPRSPQYSDGVLSVDDEPVWALTRSGEEAMSYLGSGAAD</sequence>
<protein>
    <recommendedName>
        <fullName evidence="3">Formiminotetrahydrofolate cyclodeaminase</fullName>
    </recommendedName>
</protein>
<dbReference type="Proteomes" id="UP000603200">
    <property type="component" value="Unassembled WGS sequence"/>
</dbReference>
<dbReference type="EMBL" id="BOMN01000010">
    <property type="protein sequence ID" value="GIE17652.1"/>
    <property type="molecule type" value="Genomic_DNA"/>
</dbReference>
<evidence type="ECO:0000313" key="1">
    <source>
        <dbReference type="EMBL" id="GIE17652.1"/>
    </source>
</evidence>
<dbReference type="PROSITE" id="PS51257">
    <property type="entry name" value="PROKAR_LIPOPROTEIN"/>
    <property type="match status" value="1"/>
</dbReference>
<name>A0ABQ3ZGI1_9ACTN</name>
<organism evidence="1 2">
    <name type="scientific">Winogradskya humida</name>
    <dbReference type="NCBI Taxonomy" id="113566"/>
    <lineage>
        <taxon>Bacteria</taxon>
        <taxon>Bacillati</taxon>
        <taxon>Actinomycetota</taxon>
        <taxon>Actinomycetes</taxon>
        <taxon>Micromonosporales</taxon>
        <taxon>Micromonosporaceae</taxon>
        <taxon>Winogradskya</taxon>
    </lineage>
</organism>
<gene>
    <name evidence="1" type="ORF">Ahu01nite_007540</name>
</gene>
<accession>A0ABQ3ZGI1</accession>
<evidence type="ECO:0008006" key="3">
    <source>
        <dbReference type="Google" id="ProtNLM"/>
    </source>
</evidence>
<keyword evidence="2" id="KW-1185">Reference proteome</keyword>
<dbReference type="RefSeq" id="WP_203834922.1">
    <property type="nucleotide sequence ID" value="NZ_BAAATV010000001.1"/>
</dbReference>
<evidence type="ECO:0000313" key="2">
    <source>
        <dbReference type="Proteomes" id="UP000603200"/>
    </source>
</evidence>